<dbReference type="STRING" id="1855912.LuPra_00806"/>
<dbReference type="Proteomes" id="UP000076079">
    <property type="component" value="Chromosome"/>
</dbReference>
<dbReference type="InterPro" id="IPR036388">
    <property type="entry name" value="WH-like_DNA-bd_sf"/>
</dbReference>
<dbReference type="RefSeq" id="WP_110169559.1">
    <property type="nucleotide sequence ID" value="NZ_CP015136.1"/>
</dbReference>
<dbReference type="InterPro" id="IPR001867">
    <property type="entry name" value="OmpR/PhoB-type_DNA-bd"/>
</dbReference>
<accession>A0A143PGC1</accession>
<evidence type="ECO:0000256" key="2">
    <source>
        <dbReference type="PROSITE-ProRule" id="PRU01091"/>
    </source>
</evidence>
<keyword evidence="4" id="KW-1133">Transmembrane helix</keyword>
<dbReference type="InterPro" id="IPR008258">
    <property type="entry name" value="Transglycosylase_SLT_dom_1"/>
</dbReference>
<feature type="domain" description="OmpR/PhoB-type" evidence="5">
    <location>
        <begin position="19"/>
        <end position="115"/>
    </location>
</feature>
<dbReference type="Gene3D" id="1.10.10.10">
    <property type="entry name" value="Winged helix-like DNA-binding domain superfamily/Winged helix DNA-binding domain"/>
    <property type="match status" value="1"/>
</dbReference>
<dbReference type="GO" id="GO:0003677">
    <property type="term" value="F:DNA binding"/>
    <property type="evidence" value="ECO:0007669"/>
    <property type="project" value="UniProtKB-UniRule"/>
</dbReference>
<dbReference type="PROSITE" id="PS51755">
    <property type="entry name" value="OMPR_PHOB"/>
    <property type="match status" value="1"/>
</dbReference>
<evidence type="ECO:0000256" key="1">
    <source>
        <dbReference type="ARBA" id="ARBA00023125"/>
    </source>
</evidence>
<dbReference type="InterPro" id="IPR023346">
    <property type="entry name" value="Lysozyme-like_dom_sf"/>
</dbReference>
<dbReference type="CDD" id="cd00383">
    <property type="entry name" value="trans_reg_C"/>
    <property type="match status" value="1"/>
</dbReference>
<dbReference type="GO" id="GO:0006355">
    <property type="term" value="P:regulation of DNA-templated transcription"/>
    <property type="evidence" value="ECO:0007669"/>
    <property type="project" value="InterPro"/>
</dbReference>
<feature type="region of interest" description="Disordered" evidence="3">
    <location>
        <begin position="118"/>
        <end position="149"/>
    </location>
</feature>
<dbReference type="SMART" id="SM00862">
    <property type="entry name" value="Trans_reg_C"/>
    <property type="match status" value="1"/>
</dbReference>
<organism evidence="6 7">
    <name type="scientific">Luteitalea pratensis</name>
    <dbReference type="NCBI Taxonomy" id="1855912"/>
    <lineage>
        <taxon>Bacteria</taxon>
        <taxon>Pseudomonadati</taxon>
        <taxon>Acidobacteriota</taxon>
        <taxon>Vicinamibacteria</taxon>
        <taxon>Vicinamibacterales</taxon>
        <taxon>Vicinamibacteraceae</taxon>
        <taxon>Luteitalea</taxon>
    </lineage>
</organism>
<evidence type="ECO:0000256" key="4">
    <source>
        <dbReference type="SAM" id="Phobius"/>
    </source>
</evidence>
<dbReference type="AlphaFoldDB" id="A0A143PGC1"/>
<feature type="transmembrane region" description="Helical" evidence="4">
    <location>
        <begin position="172"/>
        <end position="194"/>
    </location>
</feature>
<keyword evidence="4" id="KW-0812">Transmembrane</keyword>
<evidence type="ECO:0000259" key="5">
    <source>
        <dbReference type="PROSITE" id="PS51755"/>
    </source>
</evidence>
<dbReference type="Pfam" id="PF01464">
    <property type="entry name" value="SLT"/>
    <property type="match status" value="1"/>
</dbReference>
<dbReference type="InterPro" id="IPR016032">
    <property type="entry name" value="Sig_transdc_resp-reg_C-effctor"/>
</dbReference>
<evidence type="ECO:0000313" key="6">
    <source>
        <dbReference type="EMBL" id="AMY07632.1"/>
    </source>
</evidence>
<proteinExistence type="predicted"/>
<evidence type="ECO:0000313" key="7">
    <source>
        <dbReference type="Proteomes" id="UP000076079"/>
    </source>
</evidence>
<name>A0A143PGC1_LUTPR</name>
<protein>
    <submittedName>
        <fullName evidence="6">Sensory transduction protein regX3</fullName>
    </submittedName>
</protein>
<gene>
    <name evidence="6" type="primary">regX3_1</name>
    <name evidence="6" type="ORF">LuPra_00806</name>
</gene>
<dbReference type="EMBL" id="CP015136">
    <property type="protein sequence ID" value="AMY07632.1"/>
    <property type="molecule type" value="Genomic_DNA"/>
</dbReference>
<dbReference type="SUPFAM" id="SSF46894">
    <property type="entry name" value="C-terminal effector domain of the bipartite response regulators"/>
    <property type="match status" value="1"/>
</dbReference>
<keyword evidence="7" id="KW-1185">Reference proteome</keyword>
<dbReference type="KEGG" id="abac:LuPra_00806"/>
<feature type="DNA-binding region" description="OmpR/PhoB-type" evidence="2">
    <location>
        <begin position="19"/>
        <end position="115"/>
    </location>
</feature>
<keyword evidence="1 2" id="KW-0238">DNA-binding</keyword>
<dbReference type="SUPFAM" id="SSF53955">
    <property type="entry name" value="Lysozyme-like"/>
    <property type="match status" value="1"/>
</dbReference>
<sequence>MTHEMANPLSEAVVRSPGIEVYAFGPIRVDVARHIVLRDGQPIALAPKTFELLLILVRSGGRALSRQELVAKLWADTFVEEANLSFQISTLRRVLGMGAELWIETVPKVGYRFTPEVTREAPTPATPPPARMLPGEGDETTPAPTLLTPDGISTRRRWMSASEWRKGTRFRALHVLASLCAALAVGLVALGMVYDRERQRSQDLRQLAAETFFQTRELDADLARLRRSGASSNTLVRSSYRLTKLEESYDRYLELIGTYAGKTQAERSVMRMARRLGESELDVSPGFHALAMQYVEEWRADAPLLRAALDRAREGNLLELVYKALDERGLPRELALIPLQESDFDIAWVGARRPRGISKGMWGFIPDLATRYGLALGPLHNAPIYDALDERHDPVRSTDAAVSHLADLYSSPAAASGLLVIAAYNYGPGNVINKLNELPDDPRDRNFWNFYRHKWMSDEALDYVMSVFAAALICEDPALFDIPIERP</sequence>
<reference evidence="7" key="2">
    <citation type="submission" date="2016-04" db="EMBL/GenBank/DDBJ databases">
        <title>First Complete Genome Sequence of a Subdivision 6 Acidobacterium.</title>
        <authorList>
            <person name="Huang S."/>
            <person name="Vieira S."/>
            <person name="Bunk B."/>
            <person name="Riedel T."/>
            <person name="Sproeer C."/>
            <person name="Overmann J."/>
        </authorList>
    </citation>
    <scope>NUCLEOTIDE SEQUENCE [LARGE SCALE GENOMIC DNA]</scope>
    <source>
        <strain evidence="7">DSM 100886 HEG_-6_39</strain>
    </source>
</reference>
<dbReference type="Gene3D" id="1.10.530.10">
    <property type="match status" value="1"/>
</dbReference>
<reference evidence="6 7" key="1">
    <citation type="journal article" date="2016" name="Genome Announc.">
        <title>First Complete Genome Sequence of a Subdivision 6 Acidobacterium Strain.</title>
        <authorList>
            <person name="Huang S."/>
            <person name="Vieira S."/>
            <person name="Bunk B."/>
            <person name="Riedel T."/>
            <person name="Sproer C."/>
            <person name="Overmann J."/>
        </authorList>
    </citation>
    <scope>NUCLEOTIDE SEQUENCE [LARGE SCALE GENOMIC DNA]</scope>
    <source>
        <strain evidence="7">DSM 100886 HEG_-6_39</strain>
    </source>
</reference>
<dbReference type="Pfam" id="PF00486">
    <property type="entry name" value="Trans_reg_C"/>
    <property type="match status" value="1"/>
</dbReference>
<keyword evidence="4" id="KW-0472">Membrane</keyword>
<evidence type="ECO:0000256" key="3">
    <source>
        <dbReference type="SAM" id="MobiDB-lite"/>
    </source>
</evidence>
<dbReference type="GO" id="GO:0000160">
    <property type="term" value="P:phosphorelay signal transduction system"/>
    <property type="evidence" value="ECO:0007669"/>
    <property type="project" value="InterPro"/>
</dbReference>
<dbReference type="OrthoDB" id="9816555at2"/>